<dbReference type="InterPro" id="IPR008555">
    <property type="entry name" value="SIKE"/>
</dbReference>
<organism evidence="5 6">
    <name type="scientific">Rhodotorula taiwanensis</name>
    <dbReference type="NCBI Taxonomy" id="741276"/>
    <lineage>
        <taxon>Eukaryota</taxon>
        <taxon>Fungi</taxon>
        <taxon>Dikarya</taxon>
        <taxon>Basidiomycota</taxon>
        <taxon>Pucciniomycotina</taxon>
        <taxon>Microbotryomycetes</taxon>
        <taxon>Sporidiobolales</taxon>
        <taxon>Sporidiobolaceae</taxon>
        <taxon>Rhodotorula</taxon>
    </lineage>
</organism>
<feature type="region of interest" description="Disordered" evidence="4">
    <location>
        <begin position="135"/>
        <end position="162"/>
    </location>
</feature>
<feature type="coiled-coil region" evidence="3">
    <location>
        <begin position="26"/>
        <end position="106"/>
    </location>
</feature>
<accession>A0A2S5BCW2</accession>
<gene>
    <name evidence="5" type="ORF">BMF94_2354</name>
</gene>
<feature type="compositionally biased region" description="Low complexity" evidence="4">
    <location>
        <begin position="229"/>
        <end position="248"/>
    </location>
</feature>
<comment type="caution">
    <text evidence="5">The sequence shown here is derived from an EMBL/GenBank/DDBJ whole genome shotgun (WGS) entry which is preliminary data.</text>
</comment>
<dbReference type="Proteomes" id="UP000237144">
    <property type="component" value="Unassembled WGS sequence"/>
</dbReference>
<protein>
    <submittedName>
        <fullName evidence="5">Uncharacterized protein</fullName>
    </submittedName>
</protein>
<name>A0A2S5BCW2_9BASI</name>
<keyword evidence="2 3" id="KW-0175">Coiled coil</keyword>
<feature type="region of interest" description="Disordered" evidence="4">
    <location>
        <begin position="215"/>
        <end position="312"/>
    </location>
</feature>
<dbReference type="PANTHER" id="PTHR39472">
    <property type="entry name" value="EXPRESSED PROTEIN"/>
    <property type="match status" value="1"/>
</dbReference>
<feature type="region of interest" description="Disordered" evidence="4">
    <location>
        <begin position="399"/>
        <end position="424"/>
    </location>
</feature>
<dbReference type="STRING" id="741276.A0A2S5BCW2"/>
<evidence type="ECO:0000256" key="3">
    <source>
        <dbReference type="SAM" id="Coils"/>
    </source>
</evidence>
<dbReference type="OrthoDB" id="21214at2759"/>
<evidence type="ECO:0000256" key="2">
    <source>
        <dbReference type="ARBA" id="ARBA00023054"/>
    </source>
</evidence>
<proteinExistence type="inferred from homology"/>
<dbReference type="EMBL" id="PJQD01000023">
    <property type="protein sequence ID" value="POY74593.1"/>
    <property type="molecule type" value="Genomic_DNA"/>
</dbReference>
<keyword evidence="6" id="KW-1185">Reference proteome</keyword>
<dbReference type="PANTHER" id="PTHR39472:SF1">
    <property type="entry name" value="EXPRESSED PROTEIN"/>
    <property type="match status" value="1"/>
</dbReference>
<evidence type="ECO:0000256" key="1">
    <source>
        <dbReference type="ARBA" id="ARBA00005537"/>
    </source>
</evidence>
<evidence type="ECO:0000313" key="6">
    <source>
        <dbReference type="Proteomes" id="UP000237144"/>
    </source>
</evidence>
<reference evidence="5 6" key="1">
    <citation type="journal article" date="2018" name="Front. Microbiol.">
        <title>Prospects for Fungal Bioremediation of Acidic Radioactive Waste Sites: Characterization and Genome Sequence of Rhodotorula taiwanensis MD1149.</title>
        <authorList>
            <person name="Tkavc R."/>
            <person name="Matrosova V.Y."/>
            <person name="Grichenko O.E."/>
            <person name="Gostincar C."/>
            <person name="Volpe R.P."/>
            <person name="Klimenkova P."/>
            <person name="Gaidamakova E.K."/>
            <person name="Zhou C.E."/>
            <person name="Stewart B.J."/>
            <person name="Lyman M.G."/>
            <person name="Malfatti S.A."/>
            <person name="Rubinfeld B."/>
            <person name="Courtot M."/>
            <person name="Singh J."/>
            <person name="Dalgard C.L."/>
            <person name="Hamilton T."/>
            <person name="Frey K.G."/>
            <person name="Gunde-Cimerman N."/>
            <person name="Dugan L."/>
            <person name="Daly M.J."/>
        </authorList>
    </citation>
    <scope>NUCLEOTIDE SEQUENCE [LARGE SCALE GENOMIC DNA]</scope>
    <source>
        <strain evidence="5 6">MD1149</strain>
    </source>
</reference>
<evidence type="ECO:0000313" key="5">
    <source>
        <dbReference type="EMBL" id="POY74593.1"/>
    </source>
</evidence>
<feature type="coiled-coil region" evidence="3">
    <location>
        <begin position="327"/>
        <end position="354"/>
    </location>
</feature>
<evidence type="ECO:0000256" key="4">
    <source>
        <dbReference type="SAM" id="MobiDB-lite"/>
    </source>
</evidence>
<dbReference type="Pfam" id="PF05769">
    <property type="entry name" value="SIKE"/>
    <property type="match status" value="1"/>
</dbReference>
<comment type="similarity">
    <text evidence="1">Belongs to the SIKE family.</text>
</comment>
<sequence length="424" mass="45693">MTLMDQTQGSDMERLWALLSELSAQLSHNRQQTEELHRRADELKAQAVHAQTGFTLRRFNLDVSQEEFESELERLNVQLVTENQALQQENRQLSSLLKDYESTLEAVMGKFRAHAHATQQHHLDLTRHYESLLLSMPTSLPPPSDMPTDPSNPEAPPIDPEHLNLSLSHLASLIRKALRALQGEDPEDSTSPLLLPMGIGEATSALSDALRRGGHDALDHEHAGPPSPTSSIGSFSSVASSGAVAPPSHFGSEPDLDRLLASHHPSTSRSRALESEGGYVSKRATTDPLYVPTTSASSLVMTPPRPGQARDVEDEMASRGLGPLDEALQRDVELEALRRENEELKKLLRISEMELDDERSGGATAAVALPPPVAPLQAEGQPPSQANIAVTTVAAPLSGHNATSDVSAKEAPSAGDAESSPTVD</sequence>
<dbReference type="AlphaFoldDB" id="A0A2S5BCW2"/>